<evidence type="ECO:0000256" key="1">
    <source>
        <dbReference type="SAM" id="Coils"/>
    </source>
</evidence>
<evidence type="ECO:0000313" key="4">
    <source>
        <dbReference type="Proteomes" id="UP000225135"/>
    </source>
</evidence>
<feature type="coiled-coil region" evidence="1">
    <location>
        <begin position="522"/>
        <end position="583"/>
    </location>
</feature>
<proteinExistence type="predicted"/>
<comment type="caution">
    <text evidence="3">The sequence shown here is derived from an EMBL/GenBank/DDBJ whole genome shotgun (WGS) entry which is preliminary data.</text>
</comment>
<feature type="compositionally biased region" description="Pro residues" evidence="2">
    <location>
        <begin position="620"/>
        <end position="630"/>
    </location>
</feature>
<sequence length="665" mass="78326">MYIVEFLQKDQSKTFKKFLRKNKVGNGKQLGLRMAEELIQRYIEQNQQNDKVALLLQDIENEKAYEFELPVEVSEKFSILTAISNDLEKGVDFHLGMEIKQGIYTTYQSEEKQVEIEQEVENPKKKKSGFLAKFFGKKEEELTQDNTSNEMLYDGGMQKEFAKEDEDPFTEMPLHEMQGQGANVFEESDIQGLQEQAAALSEENEKDPFAIEDELNEQLPTGVNLEKENEDLENTVIENDPVQSLEEELLYADLEKKEPTEESIVEVQTKDVEFPEYSQFVDLREVEEKQKRYDSRFTVKHLLGLLGISEETVETDLEKKKLHYVKNVLSGKEFLLIQDRYYQDINNLRDEIRLALENIHKEVMMRDYQKEAEERLQEIFEENFQRKVEELDGFENKENQEMQQKINAYRDKQQLELESFKLQQEAELTAYSSELEERKNTLISAREEELKKENDIEQRKAIVERVYELKVEGKNDLIDKKSMFLSEYANAVEDIMNAAYEQQEGEFGRLDEKIKQLIPVWKEEIQAEYDKKIKERQLKLEEDKNNREREELALRNREQQAQEMKNNEKIRELQNLVEDLNDKLIKSYGSTGQLPPQSMHMYQPVQPVPQPVYMYQQQPVPQPAPQPVQPQPTQQPVMQQPVYQPQSEVTPKKRGKLFDQLFGSK</sequence>
<gene>
    <name evidence="3" type="ORF">COI69_33025</name>
</gene>
<feature type="compositionally biased region" description="Low complexity" evidence="2">
    <location>
        <begin position="631"/>
        <end position="646"/>
    </location>
</feature>
<evidence type="ECO:0000256" key="2">
    <source>
        <dbReference type="SAM" id="MobiDB-lite"/>
    </source>
</evidence>
<accession>A0A9X7DZT5</accession>
<dbReference type="EMBL" id="NUUR01000175">
    <property type="protein sequence ID" value="PHG71164.1"/>
    <property type="molecule type" value="Genomic_DNA"/>
</dbReference>
<keyword evidence="1" id="KW-0175">Coiled coil</keyword>
<protein>
    <submittedName>
        <fullName evidence="3">Uncharacterized protein</fullName>
    </submittedName>
</protein>
<dbReference type="RefSeq" id="WP_016083846.1">
    <property type="nucleotide sequence ID" value="NZ_NUQH01000007.1"/>
</dbReference>
<feature type="region of interest" description="Disordered" evidence="2">
    <location>
        <begin position="613"/>
        <end position="665"/>
    </location>
</feature>
<organism evidence="3 4">
    <name type="scientific">Bacillus cereus</name>
    <dbReference type="NCBI Taxonomy" id="1396"/>
    <lineage>
        <taxon>Bacteria</taxon>
        <taxon>Bacillati</taxon>
        <taxon>Bacillota</taxon>
        <taxon>Bacilli</taxon>
        <taxon>Bacillales</taxon>
        <taxon>Bacillaceae</taxon>
        <taxon>Bacillus</taxon>
        <taxon>Bacillus cereus group</taxon>
    </lineage>
</organism>
<dbReference type="AlphaFoldDB" id="A0A9X7DZT5"/>
<name>A0A9X7DZT5_BACCE</name>
<reference evidence="3 4" key="1">
    <citation type="submission" date="2017-09" db="EMBL/GenBank/DDBJ databases">
        <title>Large-scale bioinformatics analysis of Bacillus genomes uncovers conserved roles of natural products in bacterial physiology.</title>
        <authorList>
            <consortium name="Agbiome Team Llc"/>
            <person name="Bleich R.M."/>
            <person name="Grubbs K.J."/>
            <person name="Santa Maria K.C."/>
            <person name="Allen S.E."/>
            <person name="Farag S."/>
            <person name="Shank E.A."/>
            <person name="Bowers A."/>
        </authorList>
    </citation>
    <scope>NUCLEOTIDE SEQUENCE [LARGE SCALE GENOMIC DNA]</scope>
    <source>
        <strain evidence="3 4">AFS029792</strain>
    </source>
</reference>
<evidence type="ECO:0000313" key="3">
    <source>
        <dbReference type="EMBL" id="PHG71164.1"/>
    </source>
</evidence>
<dbReference type="Proteomes" id="UP000225135">
    <property type="component" value="Unassembled WGS sequence"/>
</dbReference>